<evidence type="ECO:0000256" key="1">
    <source>
        <dbReference type="SAM" id="Phobius"/>
    </source>
</evidence>
<dbReference type="OrthoDB" id="80070at2"/>
<feature type="transmembrane region" description="Helical" evidence="1">
    <location>
        <begin position="116"/>
        <end position="135"/>
    </location>
</feature>
<organism evidence="2 3">
    <name type="scientific">Sediminispirochaeta smaragdinae (strain DSM 11293 / JCM 15392 / SEBR 4228)</name>
    <name type="common">Spirochaeta smaragdinae</name>
    <dbReference type="NCBI Taxonomy" id="573413"/>
    <lineage>
        <taxon>Bacteria</taxon>
        <taxon>Pseudomonadati</taxon>
        <taxon>Spirochaetota</taxon>
        <taxon>Spirochaetia</taxon>
        <taxon>Spirochaetales</taxon>
        <taxon>Spirochaetaceae</taxon>
        <taxon>Sediminispirochaeta</taxon>
    </lineage>
</organism>
<dbReference type="STRING" id="573413.Spirs_4108"/>
<proteinExistence type="predicted"/>
<dbReference type="Proteomes" id="UP000002318">
    <property type="component" value="Chromosome"/>
</dbReference>
<feature type="transmembrane region" description="Helical" evidence="1">
    <location>
        <begin position="173"/>
        <end position="193"/>
    </location>
</feature>
<dbReference type="EMBL" id="CP002116">
    <property type="protein sequence ID" value="ADK83189.1"/>
    <property type="molecule type" value="Genomic_DNA"/>
</dbReference>
<feature type="transmembrane region" description="Helical" evidence="1">
    <location>
        <begin position="225"/>
        <end position="247"/>
    </location>
</feature>
<keyword evidence="1" id="KW-0812">Transmembrane</keyword>
<evidence type="ECO:0000313" key="2">
    <source>
        <dbReference type="EMBL" id="ADK83189.1"/>
    </source>
</evidence>
<accession>E1R9M0</accession>
<protein>
    <submittedName>
        <fullName evidence="2">Uncharacterized protein</fullName>
    </submittedName>
</protein>
<feature type="transmembrane region" description="Helical" evidence="1">
    <location>
        <begin position="253"/>
        <end position="276"/>
    </location>
</feature>
<feature type="transmembrane region" description="Helical" evidence="1">
    <location>
        <begin position="199"/>
        <end position="218"/>
    </location>
</feature>
<feature type="transmembrane region" description="Helical" evidence="1">
    <location>
        <begin position="60"/>
        <end position="78"/>
    </location>
</feature>
<gene>
    <name evidence="2" type="ordered locus">Spirs_4108</name>
</gene>
<keyword evidence="3" id="KW-1185">Reference proteome</keyword>
<name>E1R9M0_SEDSS</name>
<dbReference type="AlphaFoldDB" id="E1R9M0"/>
<dbReference type="KEGG" id="ssm:Spirs_4108"/>
<dbReference type="HOGENOM" id="CLU_969461_0_0_12"/>
<keyword evidence="1" id="KW-1133">Transmembrane helix</keyword>
<dbReference type="RefSeq" id="WP_013256645.1">
    <property type="nucleotide sequence ID" value="NC_014364.1"/>
</dbReference>
<evidence type="ECO:0000313" key="3">
    <source>
        <dbReference type="Proteomes" id="UP000002318"/>
    </source>
</evidence>
<reference evidence="2 3" key="1">
    <citation type="journal article" date="2010" name="Stand. Genomic Sci.">
        <title>Complete genome sequence of Spirochaeta smaragdinae type strain (SEBR 4228).</title>
        <authorList>
            <person name="Mavromatis K."/>
            <person name="Yasawong M."/>
            <person name="Chertkov O."/>
            <person name="Lapidus A."/>
            <person name="Lucas S."/>
            <person name="Nolan M."/>
            <person name="Del Rio T.G."/>
            <person name="Tice H."/>
            <person name="Cheng J.F."/>
            <person name="Pitluck S."/>
            <person name="Liolios K."/>
            <person name="Ivanova N."/>
            <person name="Tapia R."/>
            <person name="Han C."/>
            <person name="Bruce D."/>
            <person name="Goodwin L."/>
            <person name="Pati A."/>
            <person name="Chen A."/>
            <person name="Palaniappan K."/>
            <person name="Land M."/>
            <person name="Hauser L."/>
            <person name="Chang Y.J."/>
            <person name="Jeffries C.D."/>
            <person name="Detter J.C."/>
            <person name="Rohde M."/>
            <person name="Brambilla E."/>
            <person name="Spring S."/>
            <person name="Goker M."/>
            <person name="Sikorski J."/>
            <person name="Woyke T."/>
            <person name="Bristow J."/>
            <person name="Eisen J.A."/>
            <person name="Markowitz V."/>
            <person name="Hugenholtz P."/>
            <person name="Klenk H.P."/>
            <person name="Kyrpides N.C."/>
        </authorList>
    </citation>
    <scope>NUCLEOTIDE SEQUENCE [LARGE SCALE GENOMIC DNA]</scope>
    <source>
        <strain evidence="3">DSM 11293 / JCM 15392 / SEBR 4228</strain>
    </source>
</reference>
<sequence length="287" mass="32171">MAYCPRCGVEVEDRLEACPLCDTPIPQEVREHPEKPASFPKDVIPPKPLYRKLTDRQKNILRASLILFLGLFPIALTAGIDLARNGGVTWSYYVAVPLIGGASIAWLFVKYGKKPLISVTAMMLIVLIIQLLLGYRNAPGRFFHAPEFPYCLASFAAVELFLFYVVKRKPPVLLLLAFLVFDAALLIITIELITSATLSWSLIVVSALFPLGLYLIYARYVKKKGLNLAGFFFLDLTVMMIVLNLSIQGTLTWSLITSLIFLPISAFFYVLHVALFNDTDWKKALHL</sequence>
<keyword evidence="1" id="KW-0472">Membrane</keyword>
<feature type="transmembrane region" description="Helical" evidence="1">
    <location>
        <begin position="147"/>
        <end position="166"/>
    </location>
</feature>
<feature type="transmembrane region" description="Helical" evidence="1">
    <location>
        <begin position="90"/>
        <end position="109"/>
    </location>
</feature>